<evidence type="ECO:0000259" key="11">
    <source>
        <dbReference type="SMART" id="SM00363"/>
    </source>
</evidence>
<name>A0A4Y7MXU2_9CRUS</name>
<dbReference type="Pfam" id="PF13679">
    <property type="entry name" value="Methyltransf_32"/>
    <property type="match status" value="1"/>
</dbReference>
<dbReference type="Gene3D" id="2.30.30.30">
    <property type="match status" value="1"/>
</dbReference>
<dbReference type="HAMAP" id="MF_00485">
    <property type="entry name" value="Ribosomal_eS4"/>
    <property type="match status" value="1"/>
</dbReference>
<dbReference type="InterPro" id="IPR014722">
    <property type="entry name" value="Rib_uL2_dom2"/>
</dbReference>
<dbReference type="InterPro" id="IPR036282">
    <property type="entry name" value="Glutathione-S-Trfase_C_sf"/>
</dbReference>
<dbReference type="PROSITE" id="PS50889">
    <property type="entry name" value="S4"/>
    <property type="match status" value="1"/>
</dbReference>
<dbReference type="InterPro" id="IPR013845">
    <property type="entry name" value="Ribosomal_eS4_central_region"/>
</dbReference>
<dbReference type="SUPFAM" id="SSF47616">
    <property type="entry name" value="GST C-terminal domain-like"/>
    <property type="match status" value="1"/>
</dbReference>
<dbReference type="FunFam" id="2.40.50.740:FF:000001">
    <property type="entry name" value="40S ribosomal protein S4"/>
    <property type="match status" value="1"/>
</dbReference>
<organism evidence="12">
    <name type="scientific">Daphnia pulicaria</name>
    <dbReference type="NCBI Taxonomy" id="35523"/>
    <lineage>
        <taxon>Eukaryota</taxon>
        <taxon>Metazoa</taxon>
        <taxon>Ecdysozoa</taxon>
        <taxon>Arthropoda</taxon>
        <taxon>Crustacea</taxon>
        <taxon>Branchiopoda</taxon>
        <taxon>Diplostraca</taxon>
        <taxon>Cladocera</taxon>
        <taxon>Anomopoda</taxon>
        <taxon>Daphniidae</taxon>
        <taxon>Daphnia</taxon>
    </lineage>
</organism>
<dbReference type="InterPro" id="IPR029063">
    <property type="entry name" value="SAM-dependent_MTases_sf"/>
</dbReference>
<keyword evidence="5" id="KW-0689">Ribosomal protein</keyword>
<protein>
    <recommendedName>
        <fullName evidence="7">Small ribosomal subunit protein eS4</fullName>
    </recommendedName>
    <alternativeName>
        <fullName evidence="8">40S ribosomal protein S4</fullName>
    </alternativeName>
</protein>
<comment type="similarity">
    <text evidence="1">Belongs to the eukaryotic ribosomal protein eS4 family.</text>
</comment>
<feature type="transmembrane region" description="Helical" evidence="10">
    <location>
        <begin position="546"/>
        <end position="567"/>
    </location>
</feature>
<keyword evidence="6" id="KW-0687">Ribonucleoprotein</keyword>
<dbReference type="PANTHER" id="PTHR11581:SF0">
    <property type="entry name" value="SMALL RIBOSOMAL SUBUNIT PROTEIN ES4"/>
    <property type="match status" value="1"/>
</dbReference>
<dbReference type="Pfam" id="PF01479">
    <property type="entry name" value="S4"/>
    <property type="match status" value="1"/>
</dbReference>
<keyword evidence="10" id="KW-0472">Membrane</keyword>
<dbReference type="PROSITE" id="PS00528">
    <property type="entry name" value="RIBOSOMAL_S4E"/>
    <property type="match status" value="1"/>
</dbReference>
<evidence type="ECO:0000313" key="12">
    <source>
        <dbReference type="EMBL" id="SVE85491.1"/>
    </source>
</evidence>
<dbReference type="InterPro" id="IPR041982">
    <property type="entry name" value="Ribosomal_eS4_KOW"/>
</dbReference>
<dbReference type="InterPro" id="IPR000876">
    <property type="entry name" value="Ribosomal_eS4"/>
</dbReference>
<dbReference type="CDD" id="cd00165">
    <property type="entry name" value="S4"/>
    <property type="match status" value="1"/>
</dbReference>
<dbReference type="FunFam" id="3.10.290.10:FF:000051">
    <property type="entry name" value="40S ribosomal protein S4, X isoform"/>
    <property type="match status" value="1"/>
</dbReference>
<dbReference type="InterPro" id="IPR036986">
    <property type="entry name" value="S4_RNA-bd_sf"/>
</dbReference>
<dbReference type="InterPro" id="IPR032277">
    <property type="entry name" value="Ribosomal_eS4_C"/>
</dbReference>
<dbReference type="InterPro" id="IPR018199">
    <property type="entry name" value="Ribosomal_eS4_N_CS"/>
</dbReference>
<dbReference type="Gene3D" id="3.10.290.10">
    <property type="entry name" value="RNA-binding S4 domain"/>
    <property type="match status" value="1"/>
</dbReference>
<dbReference type="Gene3D" id="2.40.50.740">
    <property type="match status" value="1"/>
</dbReference>
<dbReference type="PANTHER" id="PTHR11581">
    <property type="entry name" value="30S/40S RIBOSOMAL PROTEIN S4"/>
    <property type="match status" value="1"/>
</dbReference>
<sequence length="829" mass="91659">MTNTLYIPIADGSTSLNGLIAMFINNWCGNKTLLTLVNHPSELLTIPIPVPTVLAAKVDPDLVLKTTLPLLIVGECENLSRLTVSGLAAVSRHLMKESNDPVVLNAMGFRGNCLQAPAECSIWTSFCEVQMIQTTILFLTQPQQPDVIEIPVALVKLEEHLKQPIRMHNVVKRWQVEEPRSAAGGQLKRQEIQKLAGALLDHTYAEGPDMTLADLILFPCVTLLFQRLSILGVHLAEHLPRVAGWLTKMKVLASPAWSQTLGEMPFLDIGSLRIQSHPTVKVPRAKEASLYKKDAARRTGTAGNLSAEEVARVIDLLKRQRLMWLQDDIEGGTAGVTTDLPEGLISHIDVTPCSDFTAKIDWSALPDPAHPQQGHVPGSRLDRKIQQLDGMAAAVVDAVSVGDVVVDFCSGGGHLGILLAYLLPRCHVIMVDNKEESIRNARQRVAQLKLDNVTIIQSNLDYFRGRFDLGVALHACGVATDLVLQTCLTQRAAFVLCPCCYGNLAHPDLPIQYPQSQLYCSRDIPAADFSVLARMADHITQTALQLHLHILFFICSLLIDVFCFIIVQARGPKKHLKRLAAPKSWMLDKLGGVFAPRPSTGPHKLRESLPLVVFLRNRLKYALNNSEVTKIVMQRLIKVDGKVRTDSNYPAGFMDVITIDKTGEYFRLVYDVKGRFAIHRITAEEAKYKLCKVRRVQVGPKGIPFITTHDGRTIRYPDPLVKVNDTIQLDIATNKIMDFIKFDSGNLCMITGGRNLGRVGTIINRERHPGSFDIVHVKDALGHLFATRLNNVFIIGKGSKAYISLPRDKGVKLSIAEERNKRLAAKAAA</sequence>
<dbReference type="Gene3D" id="1.20.1050.10">
    <property type="match status" value="1"/>
</dbReference>
<dbReference type="SUPFAM" id="SSF53335">
    <property type="entry name" value="S-adenosyl-L-methionine-dependent methyltransferases"/>
    <property type="match status" value="1"/>
</dbReference>
<dbReference type="InterPro" id="IPR038237">
    <property type="entry name" value="Ribosomal_eS4_central_sf"/>
</dbReference>
<dbReference type="Pfam" id="PF00467">
    <property type="entry name" value="KOW"/>
    <property type="match status" value="1"/>
</dbReference>
<dbReference type="Pfam" id="PF00900">
    <property type="entry name" value="Ribosomal_S4e"/>
    <property type="match status" value="1"/>
</dbReference>
<evidence type="ECO:0000256" key="8">
    <source>
        <dbReference type="ARBA" id="ARBA00035402"/>
    </source>
</evidence>
<dbReference type="Pfam" id="PF08071">
    <property type="entry name" value="RS4NT"/>
    <property type="match status" value="1"/>
</dbReference>
<reference evidence="12" key="1">
    <citation type="submission" date="2018-08" db="EMBL/GenBank/DDBJ databases">
        <authorList>
            <person name="Cornetti L."/>
        </authorList>
    </citation>
    <scope>NUCLEOTIDE SEQUENCE</scope>
    <source>
        <strain evidence="12">CZ-RIM1-1</strain>
    </source>
</reference>
<keyword evidence="3 9" id="KW-0699">rRNA-binding</keyword>
<dbReference type="FunFam" id="3.40.50.150:FF:000725">
    <property type="entry name" value="Glutathione S-transferase, C-terminal domain-containing"/>
    <property type="match status" value="1"/>
</dbReference>
<dbReference type="AlphaFoldDB" id="A0A4Y7MXU2"/>
<dbReference type="GO" id="GO:0022627">
    <property type="term" value="C:cytosolic small ribosomal subunit"/>
    <property type="evidence" value="ECO:0007669"/>
    <property type="project" value="TreeGrafter"/>
</dbReference>
<dbReference type="GO" id="GO:0019843">
    <property type="term" value="F:rRNA binding"/>
    <property type="evidence" value="ECO:0007669"/>
    <property type="project" value="UniProtKB-KW"/>
</dbReference>
<evidence type="ECO:0000256" key="6">
    <source>
        <dbReference type="ARBA" id="ARBA00023274"/>
    </source>
</evidence>
<comment type="similarity">
    <text evidence="2">Belongs to the GSTCD family.</text>
</comment>
<dbReference type="GO" id="GO:0006412">
    <property type="term" value="P:translation"/>
    <property type="evidence" value="ECO:0007669"/>
    <property type="project" value="InterPro"/>
</dbReference>
<keyword evidence="10" id="KW-1133">Transmembrane helix</keyword>
<dbReference type="Pfam" id="PF16121">
    <property type="entry name" value="40S_S4_C"/>
    <property type="match status" value="1"/>
</dbReference>
<gene>
    <name evidence="12" type="primary">EOG090X0615</name>
</gene>
<keyword evidence="4 9" id="KW-0694">RNA-binding</keyword>
<evidence type="ECO:0000256" key="9">
    <source>
        <dbReference type="PROSITE-ProRule" id="PRU00182"/>
    </source>
</evidence>
<dbReference type="CDD" id="cd06087">
    <property type="entry name" value="KOW_RPS4"/>
    <property type="match status" value="1"/>
</dbReference>
<dbReference type="InterPro" id="IPR013843">
    <property type="entry name" value="Ribosomal_eS4_N"/>
</dbReference>
<dbReference type="InterPro" id="IPR002942">
    <property type="entry name" value="S4_RNA-bd"/>
</dbReference>
<accession>A0A4Y7MXU2</accession>
<dbReference type="InterPro" id="IPR025714">
    <property type="entry name" value="Methyltranfer_dom"/>
</dbReference>
<evidence type="ECO:0000256" key="5">
    <source>
        <dbReference type="ARBA" id="ARBA00022980"/>
    </source>
</evidence>
<dbReference type="FunFam" id="2.30.30.30:FF:000005">
    <property type="entry name" value="40S ribosomal protein S4"/>
    <property type="match status" value="1"/>
</dbReference>
<evidence type="ECO:0000256" key="2">
    <source>
        <dbReference type="ARBA" id="ARBA00008797"/>
    </source>
</evidence>
<dbReference type="GO" id="GO:0003735">
    <property type="term" value="F:structural constituent of ribosome"/>
    <property type="evidence" value="ECO:0007669"/>
    <property type="project" value="InterPro"/>
</dbReference>
<dbReference type="CDD" id="cd02440">
    <property type="entry name" value="AdoMet_MTases"/>
    <property type="match status" value="1"/>
</dbReference>
<evidence type="ECO:0000256" key="3">
    <source>
        <dbReference type="ARBA" id="ARBA00022730"/>
    </source>
</evidence>
<feature type="domain" description="RNA-binding S4" evidence="11">
    <location>
        <begin position="609"/>
        <end position="673"/>
    </location>
</feature>
<dbReference type="SMART" id="SM00363">
    <property type="entry name" value="S4"/>
    <property type="match status" value="1"/>
</dbReference>
<dbReference type="InterPro" id="IPR005824">
    <property type="entry name" value="KOW"/>
</dbReference>
<evidence type="ECO:0000256" key="10">
    <source>
        <dbReference type="SAM" id="Phobius"/>
    </source>
</evidence>
<keyword evidence="10" id="KW-0812">Transmembrane</keyword>
<evidence type="ECO:0000256" key="7">
    <source>
        <dbReference type="ARBA" id="ARBA00035272"/>
    </source>
</evidence>
<evidence type="ECO:0000256" key="4">
    <source>
        <dbReference type="ARBA" id="ARBA00022884"/>
    </source>
</evidence>
<dbReference type="EMBL" id="LR015872">
    <property type="protein sequence ID" value="SVE85491.1"/>
    <property type="molecule type" value="mRNA"/>
</dbReference>
<dbReference type="Gene3D" id="3.40.50.150">
    <property type="entry name" value="Vaccinia Virus protein VP39"/>
    <property type="match status" value="1"/>
</dbReference>
<proteinExistence type="evidence at transcript level"/>
<evidence type="ECO:0000256" key="1">
    <source>
        <dbReference type="ARBA" id="ARBA00007500"/>
    </source>
</evidence>